<evidence type="ECO:0000313" key="14">
    <source>
        <dbReference type="EMBL" id="MCL7039450.1"/>
    </source>
</evidence>
<comment type="similarity">
    <text evidence="2">Belongs to the RBR family. Ariadne subfamily.</text>
</comment>
<dbReference type="AlphaFoldDB" id="A0AA42ARY8"/>
<gene>
    <name evidence="14" type="ORF">MKW94_001806</name>
</gene>
<dbReference type="EMBL" id="JAJJMA010201264">
    <property type="protein sequence ID" value="MCL7039450.1"/>
    <property type="molecule type" value="Genomic_DNA"/>
</dbReference>
<keyword evidence="4" id="KW-0479">Metal-binding</keyword>
<evidence type="ECO:0000256" key="10">
    <source>
        <dbReference type="SAM" id="MobiDB-lite"/>
    </source>
</evidence>
<evidence type="ECO:0000256" key="7">
    <source>
        <dbReference type="ARBA" id="ARBA00022786"/>
    </source>
</evidence>
<comment type="caution">
    <text evidence="14">The sequence shown here is derived from an EMBL/GenBank/DDBJ whole genome shotgun (WGS) entry which is preliminary data.</text>
</comment>
<keyword evidence="8" id="KW-0862">Zinc</keyword>
<feature type="domain" description="RING-type" evidence="12">
    <location>
        <begin position="42"/>
        <end position="91"/>
    </location>
</feature>
<dbReference type="InterPro" id="IPR001841">
    <property type="entry name" value="Znf_RING"/>
</dbReference>
<keyword evidence="11" id="KW-0812">Transmembrane</keyword>
<keyword evidence="11" id="KW-0472">Membrane</keyword>
<dbReference type="InterPro" id="IPR017907">
    <property type="entry name" value="Znf_RING_CS"/>
</dbReference>
<evidence type="ECO:0000313" key="15">
    <source>
        <dbReference type="Proteomes" id="UP001177140"/>
    </source>
</evidence>
<comment type="function">
    <text evidence="1">Might act as an E3 ubiquitin-protein ligase, or as part of E3 complex, which accepts ubiquitin from specific E2 ubiquitin-conjugating enzymes and then transfers it to substrates.</text>
</comment>
<feature type="region of interest" description="Disordered" evidence="10">
    <location>
        <begin position="13"/>
        <end position="33"/>
    </location>
</feature>
<dbReference type="Gene3D" id="3.30.40.10">
    <property type="entry name" value="Zinc/RING finger domain, C3HC4 (zinc finger)"/>
    <property type="match status" value="1"/>
</dbReference>
<dbReference type="SUPFAM" id="SSF57850">
    <property type="entry name" value="RING/U-box"/>
    <property type="match status" value="2"/>
</dbReference>
<dbReference type="PROSITE" id="PS50089">
    <property type="entry name" value="ZF_RING_2"/>
    <property type="match status" value="1"/>
</dbReference>
<dbReference type="PROSITE" id="PS00518">
    <property type="entry name" value="ZF_RING_1"/>
    <property type="match status" value="1"/>
</dbReference>
<dbReference type="InterPro" id="IPR013083">
    <property type="entry name" value="Znf_RING/FYVE/PHD"/>
</dbReference>
<evidence type="ECO:0000256" key="11">
    <source>
        <dbReference type="SAM" id="Phobius"/>
    </source>
</evidence>
<dbReference type="GO" id="GO:0016567">
    <property type="term" value="P:protein ubiquitination"/>
    <property type="evidence" value="ECO:0007669"/>
    <property type="project" value="InterPro"/>
</dbReference>
<feature type="domain" description="RING-type" evidence="13">
    <location>
        <begin position="38"/>
        <end position="276"/>
    </location>
</feature>
<keyword evidence="11" id="KW-1133">Transmembrane helix</keyword>
<evidence type="ECO:0000256" key="9">
    <source>
        <dbReference type="PROSITE-ProRule" id="PRU00175"/>
    </source>
</evidence>
<evidence type="ECO:0000259" key="12">
    <source>
        <dbReference type="PROSITE" id="PS50089"/>
    </source>
</evidence>
<evidence type="ECO:0000259" key="13">
    <source>
        <dbReference type="PROSITE" id="PS51873"/>
    </source>
</evidence>
<dbReference type="InterPro" id="IPR044066">
    <property type="entry name" value="TRIAD_supradom"/>
</dbReference>
<proteinExistence type="inferred from homology"/>
<keyword evidence="5" id="KW-0677">Repeat</keyword>
<dbReference type="PANTHER" id="PTHR11685">
    <property type="entry name" value="RBR FAMILY RING FINGER AND IBR DOMAIN-CONTAINING"/>
    <property type="match status" value="1"/>
</dbReference>
<keyword evidence="7" id="KW-0833">Ubl conjugation pathway</keyword>
<keyword evidence="3" id="KW-0808">Transferase</keyword>
<dbReference type="CDD" id="cd22584">
    <property type="entry name" value="Rcat_RBR_unk"/>
    <property type="match status" value="1"/>
</dbReference>
<dbReference type="PROSITE" id="PS51873">
    <property type="entry name" value="TRIAD"/>
    <property type="match status" value="1"/>
</dbReference>
<keyword evidence="6 9" id="KW-0863">Zinc-finger</keyword>
<evidence type="ECO:0000256" key="8">
    <source>
        <dbReference type="ARBA" id="ARBA00022833"/>
    </source>
</evidence>
<dbReference type="InterPro" id="IPR031127">
    <property type="entry name" value="E3_UB_ligase_RBR"/>
</dbReference>
<sequence>MLQSMEIEITDQNLNTPPLSRSNSPIHNSSSNSSIKENFFTCEICIEPVLLSQKFNNLEMDGCVHPYCTDCIVKYIEVKMIHDNESEIKCPNSDFTVFLNPLSCQLILPVSTFEKWSRVLCESAVFIESSKGGLAYGRSYCPFCECSELVLNECVTTLASSSISTSSTITKSTCPNCKKIFCFRCMVPWKVNHGFTRRGGLVSDVDKNDLLFLEAARQENWTRCPNCGRYVERNIGCDFMMCRCKAIFCYRCGCMICKCKANKGYWVQVFFHVMSYAFYVLLGVGACIILWRIIAEYKEMMQFLR</sequence>
<evidence type="ECO:0000256" key="6">
    <source>
        <dbReference type="ARBA" id="ARBA00022771"/>
    </source>
</evidence>
<dbReference type="GO" id="GO:0004842">
    <property type="term" value="F:ubiquitin-protein transferase activity"/>
    <property type="evidence" value="ECO:0007669"/>
    <property type="project" value="InterPro"/>
</dbReference>
<name>A0AA42ARY8_PAPNU</name>
<keyword evidence="15" id="KW-1185">Reference proteome</keyword>
<evidence type="ECO:0000256" key="3">
    <source>
        <dbReference type="ARBA" id="ARBA00022679"/>
    </source>
</evidence>
<dbReference type="Proteomes" id="UP001177140">
    <property type="component" value="Unassembled WGS sequence"/>
</dbReference>
<organism evidence="14 15">
    <name type="scientific">Papaver nudicaule</name>
    <name type="common">Iceland poppy</name>
    <dbReference type="NCBI Taxonomy" id="74823"/>
    <lineage>
        <taxon>Eukaryota</taxon>
        <taxon>Viridiplantae</taxon>
        <taxon>Streptophyta</taxon>
        <taxon>Embryophyta</taxon>
        <taxon>Tracheophyta</taxon>
        <taxon>Spermatophyta</taxon>
        <taxon>Magnoliopsida</taxon>
        <taxon>Ranunculales</taxon>
        <taxon>Papaveraceae</taxon>
        <taxon>Papaveroideae</taxon>
        <taxon>Papaver</taxon>
    </lineage>
</organism>
<dbReference type="GO" id="GO:0008270">
    <property type="term" value="F:zinc ion binding"/>
    <property type="evidence" value="ECO:0007669"/>
    <property type="project" value="UniProtKB-KW"/>
</dbReference>
<evidence type="ECO:0000256" key="2">
    <source>
        <dbReference type="ARBA" id="ARBA00005884"/>
    </source>
</evidence>
<reference evidence="14" key="1">
    <citation type="submission" date="2022-03" db="EMBL/GenBank/DDBJ databases">
        <title>A functionally conserved STORR gene fusion in Papaver species that diverged 16.8 million years ago.</title>
        <authorList>
            <person name="Catania T."/>
        </authorList>
    </citation>
    <scope>NUCLEOTIDE SEQUENCE</scope>
    <source>
        <strain evidence="14">S-191538</strain>
    </source>
</reference>
<feature type="compositionally biased region" description="Low complexity" evidence="10">
    <location>
        <begin position="20"/>
        <end position="33"/>
    </location>
</feature>
<accession>A0AA42ARY8</accession>
<dbReference type="Gene3D" id="1.20.120.1750">
    <property type="match status" value="1"/>
</dbReference>
<evidence type="ECO:0000256" key="4">
    <source>
        <dbReference type="ARBA" id="ARBA00022723"/>
    </source>
</evidence>
<protein>
    <submittedName>
        <fullName evidence="14">Uncharacterized protein</fullName>
    </submittedName>
</protein>
<evidence type="ECO:0000256" key="1">
    <source>
        <dbReference type="ARBA" id="ARBA00003976"/>
    </source>
</evidence>
<evidence type="ECO:0000256" key="5">
    <source>
        <dbReference type="ARBA" id="ARBA00022737"/>
    </source>
</evidence>
<feature type="transmembrane region" description="Helical" evidence="11">
    <location>
        <begin position="265"/>
        <end position="291"/>
    </location>
</feature>